<evidence type="ECO:0000313" key="1">
    <source>
        <dbReference type="EMBL" id="KAI8564410.1"/>
    </source>
</evidence>
<protein>
    <submittedName>
        <fullName evidence="1">Uncharacterized protein</fullName>
    </submittedName>
</protein>
<name>A0ACC0PFH5_RHOML</name>
<gene>
    <name evidence="1" type="ORF">RHMOL_Rhmol03G0179300</name>
</gene>
<organism evidence="1 2">
    <name type="scientific">Rhododendron molle</name>
    <name type="common">Chinese azalea</name>
    <name type="synonym">Azalea mollis</name>
    <dbReference type="NCBI Taxonomy" id="49168"/>
    <lineage>
        <taxon>Eukaryota</taxon>
        <taxon>Viridiplantae</taxon>
        <taxon>Streptophyta</taxon>
        <taxon>Embryophyta</taxon>
        <taxon>Tracheophyta</taxon>
        <taxon>Spermatophyta</taxon>
        <taxon>Magnoliopsida</taxon>
        <taxon>eudicotyledons</taxon>
        <taxon>Gunneridae</taxon>
        <taxon>Pentapetalae</taxon>
        <taxon>asterids</taxon>
        <taxon>Ericales</taxon>
        <taxon>Ericaceae</taxon>
        <taxon>Ericoideae</taxon>
        <taxon>Rhodoreae</taxon>
        <taxon>Rhododendron</taxon>
    </lineage>
</organism>
<comment type="caution">
    <text evidence="1">The sequence shown here is derived from an EMBL/GenBank/DDBJ whole genome shotgun (WGS) entry which is preliminary data.</text>
</comment>
<keyword evidence="2" id="KW-1185">Reference proteome</keyword>
<sequence length="84" mass="10032">MLLHRCSHRHRCMAVSSTQKRLLPPLCRRSNFNTNKALFKHMKYHRTANILCSDRTCVRKFGSYCTHFFRKLILGTFVLWSVFI</sequence>
<dbReference type="Proteomes" id="UP001062846">
    <property type="component" value="Chromosome 3"/>
</dbReference>
<accession>A0ACC0PFH5</accession>
<evidence type="ECO:0000313" key="2">
    <source>
        <dbReference type="Proteomes" id="UP001062846"/>
    </source>
</evidence>
<proteinExistence type="predicted"/>
<dbReference type="EMBL" id="CM046390">
    <property type="protein sequence ID" value="KAI8564410.1"/>
    <property type="molecule type" value="Genomic_DNA"/>
</dbReference>
<reference evidence="1" key="1">
    <citation type="submission" date="2022-02" db="EMBL/GenBank/DDBJ databases">
        <title>Plant Genome Project.</title>
        <authorList>
            <person name="Zhang R.-G."/>
        </authorList>
    </citation>
    <scope>NUCLEOTIDE SEQUENCE</scope>
    <source>
        <strain evidence="1">AT1</strain>
    </source>
</reference>